<sequence>MSEDFKHHEQDRIEMGRIYRQILIDYGDQVNINFLDPRNLLSIAGYFITQANKGNISWLEGLSHFFLHIKFNAIFIDGKYLRDSNNYDTLIKERLFS</sequence>
<accession>A0ABQ1P076</accession>
<dbReference type="RefSeq" id="WP_062446120.1">
    <property type="nucleotide sequence ID" value="NZ_BMCJ01000003.1"/>
</dbReference>
<keyword evidence="2" id="KW-1185">Reference proteome</keyword>
<dbReference type="Proteomes" id="UP000619534">
    <property type="component" value="Unassembled WGS sequence"/>
</dbReference>
<organism evidence="1 2">
    <name type="scientific">Thalassobacillus devorans</name>
    <dbReference type="NCBI Taxonomy" id="279813"/>
    <lineage>
        <taxon>Bacteria</taxon>
        <taxon>Bacillati</taxon>
        <taxon>Bacillota</taxon>
        <taxon>Bacilli</taxon>
        <taxon>Bacillales</taxon>
        <taxon>Bacillaceae</taxon>
        <taxon>Thalassobacillus</taxon>
    </lineage>
</organism>
<protein>
    <submittedName>
        <fullName evidence="1">Uncharacterized protein</fullName>
    </submittedName>
</protein>
<dbReference type="EMBL" id="BMCJ01000003">
    <property type="protein sequence ID" value="GGC88387.1"/>
    <property type="molecule type" value="Genomic_DNA"/>
</dbReference>
<comment type="caution">
    <text evidence="1">The sequence shown here is derived from an EMBL/GenBank/DDBJ whole genome shotgun (WGS) entry which is preliminary data.</text>
</comment>
<evidence type="ECO:0000313" key="1">
    <source>
        <dbReference type="EMBL" id="GGC88387.1"/>
    </source>
</evidence>
<name>A0ABQ1P076_9BACI</name>
<reference evidence="2" key="1">
    <citation type="journal article" date="2019" name="Int. J. Syst. Evol. Microbiol.">
        <title>The Global Catalogue of Microorganisms (GCM) 10K type strain sequencing project: providing services to taxonomists for standard genome sequencing and annotation.</title>
        <authorList>
            <consortium name="The Broad Institute Genomics Platform"/>
            <consortium name="The Broad Institute Genome Sequencing Center for Infectious Disease"/>
            <person name="Wu L."/>
            <person name="Ma J."/>
        </authorList>
    </citation>
    <scope>NUCLEOTIDE SEQUENCE [LARGE SCALE GENOMIC DNA]</scope>
    <source>
        <strain evidence="2">CCM 7282</strain>
    </source>
</reference>
<proteinExistence type="predicted"/>
<gene>
    <name evidence="1" type="ORF">GCM10007216_18920</name>
</gene>
<evidence type="ECO:0000313" key="2">
    <source>
        <dbReference type="Proteomes" id="UP000619534"/>
    </source>
</evidence>